<dbReference type="Gene3D" id="2.60.40.10">
    <property type="entry name" value="Immunoglobulins"/>
    <property type="match status" value="3"/>
</dbReference>
<evidence type="ECO:0000313" key="4">
    <source>
        <dbReference type="EMBL" id="KAF7688247.1"/>
    </source>
</evidence>
<dbReference type="InterPro" id="IPR013783">
    <property type="entry name" value="Ig-like_fold"/>
</dbReference>
<dbReference type="InterPro" id="IPR007110">
    <property type="entry name" value="Ig-like_dom"/>
</dbReference>
<sequence length="482" mass="54098">MDYESTILLLVLLVYTSVAVSGIQKVTVTCSKKEICALRETSVNLTCSYSNINIITGFWFNLKDKAKWWKEEHPEDLTLDSDYAGRVRYTEMTNSSSTLTITDLRESDSGEYHLMFITDKGEKYQSSAGVTLTVTDLQVTRNFTEQTLTCRTSCPLTPPVQSYHWFRNGQYTNTSQLYRNPADGSYSCSVHDSNISTPLCVGRDCWNVTYTDKRVCALKGSSVEFAGNYSHPSGLHVSQVFWHYFQPPKKFQDLKQETQFVKRVEYVQHPSNCTLKMNQVTMKDSGEYQLRFIANGNGFSGRPGVILNVTDLQVRVSQSAGDSEGQTTVTLSCITSCTLSNNPTYMWYKNRQPVTNKPTKNNKLYLSSSEDAGNYSCAVRGLEELRSPDQMVTISEGGNTTAILVGVTVFLVLIIIAGALWKWCKCAKSNAKDTGPQNEQVDIHYSSIRFPQSSRGKISRDTVELECVQYAEVKFKQPTTAT</sequence>
<keyword evidence="1" id="KW-0812">Transmembrane</keyword>
<gene>
    <name evidence="4" type="ORF">HF521_014253</name>
</gene>
<proteinExistence type="predicted"/>
<dbReference type="InterPro" id="IPR003599">
    <property type="entry name" value="Ig_sub"/>
</dbReference>
<dbReference type="Pfam" id="PF07686">
    <property type="entry name" value="V-set"/>
    <property type="match status" value="1"/>
</dbReference>
<evidence type="ECO:0000256" key="2">
    <source>
        <dbReference type="SAM" id="SignalP"/>
    </source>
</evidence>
<dbReference type="EMBL" id="JABFDY010000026">
    <property type="protein sequence ID" value="KAF7688247.1"/>
    <property type="molecule type" value="Genomic_DNA"/>
</dbReference>
<name>A0A8T0AAI3_SILME</name>
<feature type="chain" id="PRO_5035846124" description="Ig-like domain-containing protein" evidence="2">
    <location>
        <begin position="23"/>
        <end position="482"/>
    </location>
</feature>
<protein>
    <recommendedName>
        <fullName evidence="3">Ig-like domain-containing protein</fullName>
    </recommendedName>
</protein>
<dbReference type="PANTHER" id="PTHR46013:SF4">
    <property type="entry name" value="B-CELL RECEPTOR CD22-RELATED"/>
    <property type="match status" value="1"/>
</dbReference>
<reference evidence="4" key="1">
    <citation type="submission" date="2020-08" db="EMBL/GenBank/DDBJ databases">
        <title>Chromosome-level assembly of Southern catfish (Silurus meridionalis) provides insights into visual adaptation to the nocturnal and benthic lifestyles.</title>
        <authorList>
            <person name="Zhang Y."/>
            <person name="Wang D."/>
            <person name="Peng Z."/>
        </authorList>
    </citation>
    <scope>NUCLEOTIDE SEQUENCE</scope>
    <source>
        <strain evidence="4">SWU-2019-XX</strain>
        <tissue evidence="4">Muscle</tissue>
    </source>
</reference>
<dbReference type="PANTHER" id="PTHR46013">
    <property type="entry name" value="VASCULAR CELL ADHESION MOLECULE 1"/>
    <property type="match status" value="1"/>
</dbReference>
<feature type="domain" description="Ig-like" evidence="3">
    <location>
        <begin position="128"/>
        <end position="194"/>
    </location>
</feature>
<keyword evidence="5" id="KW-1185">Reference proteome</keyword>
<keyword evidence="1" id="KW-0472">Membrane</keyword>
<dbReference type="SMART" id="SM00409">
    <property type="entry name" value="IG"/>
    <property type="match status" value="3"/>
</dbReference>
<feature type="domain" description="Ig-like" evidence="3">
    <location>
        <begin position="24"/>
        <end position="112"/>
    </location>
</feature>
<accession>A0A8T0AAI3</accession>
<feature type="transmembrane region" description="Helical" evidence="1">
    <location>
        <begin position="401"/>
        <end position="421"/>
    </location>
</feature>
<dbReference type="OrthoDB" id="6780341at2759"/>
<dbReference type="Pfam" id="PF13895">
    <property type="entry name" value="Ig_2"/>
    <property type="match status" value="1"/>
</dbReference>
<dbReference type="InterPro" id="IPR036179">
    <property type="entry name" value="Ig-like_dom_sf"/>
</dbReference>
<keyword evidence="1" id="KW-1133">Transmembrane helix</keyword>
<dbReference type="CDD" id="cd00096">
    <property type="entry name" value="Ig"/>
    <property type="match status" value="1"/>
</dbReference>
<dbReference type="SUPFAM" id="SSF48726">
    <property type="entry name" value="Immunoglobulin"/>
    <property type="match status" value="3"/>
</dbReference>
<evidence type="ECO:0000313" key="5">
    <source>
        <dbReference type="Proteomes" id="UP000606274"/>
    </source>
</evidence>
<evidence type="ECO:0000256" key="1">
    <source>
        <dbReference type="SAM" id="Phobius"/>
    </source>
</evidence>
<comment type="caution">
    <text evidence="4">The sequence shown here is derived from an EMBL/GenBank/DDBJ whole genome shotgun (WGS) entry which is preliminary data.</text>
</comment>
<dbReference type="PROSITE" id="PS50835">
    <property type="entry name" value="IG_LIKE"/>
    <property type="match status" value="3"/>
</dbReference>
<dbReference type="Proteomes" id="UP000606274">
    <property type="component" value="Unassembled WGS sequence"/>
</dbReference>
<feature type="domain" description="Ig-like" evidence="3">
    <location>
        <begin position="303"/>
        <end position="395"/>
    </location>
</feature>
<keyword evidence="2" id="KW-0732">Signal</keyword>
<feature type="signal peptide" evidence="2">
    <location>
        <begin position="1"/>
        <end position="22"/>
    </location>
</feature>
<dbReference type="AlphaFoldDB" id="A0A8T0AAI3"/>
<evidence type="ECO:0000259" key="3">
    <source>
        <dbReference type="PROSITE" id="PS50835"/>
    </source>
</evidence>
<organism evidence="4 5">
    <name type="scientific">Silurus meridionalis</name>
    <name type="common">Southern catfish</name>
    <name type="synonym">Silurus soldatovi meridionalis</name>
    <dbReference type="NCBI Taxonomy" id="175797"/>
    <lineage>
        <taxon>Eukaryota</taxon>
        <taxon>Metazoa</taxon>
        <taxon>Chordata</taxon>
        <taxon>Craniata</taxon>
        <taxon>Vertebrata</taxon>
        <taxon>Euteleostomi</taxon>
        <taxon>Actinopterygii</taxon>
        <taxon>Neopterygii</taxon>
        <taxon>Teleostei</taxon>
        <taxon>Ostariophysi</taxon>
        <taxon>Siluriformes</taxon>
        <taxon>Siluridae</taxon>
        <taxon>Silurus</taxon>
    </lineage>
</organism>
<dbReference type="InterPro" id="IPR013106">
    <property type="entry name" value="Ig_V-set"/>
</dbReference>